<feature type="region of interest" description="Disordered" evidence="1">
    <location>
        <begin position="1"/>
        <end position="53"/>
    </location>
</feature>
<protein>
    <submittedName>
        <fullName evidence="2">Uncharacterized protein</fullName>
    </submittedName>
</protein>
<reference evidence="3" key="1">
    <citation type="journal article" date="2017" name="Front. Plant Sci.">
        <title>Climate Clever Clovers: New Paradigm to Reduce the Environmental Footprint of Ruminants by Breeding Low Methanogenic Forages Utilizing Haplotype Variation.</title>
        <authorList>
            <person name="Kaur P."/>
            <person name="Appels R."/>
            <person name="Bayer P.E."/>
            <person name="Keeble-Gagnere G."/>
            <person name="Wang J."/>
            <person name="Hirakawa H."/>
            <person name="Shirasawa K."/>
            <person name="Vercoe P."/>
            <person name="Stefanova K."/>
            <person name="Durmic Z."/>
            <person name="Nichols P."/>
            <person name="Revell C."/>
            <person name="Isobe S.N."/>
            <person name="Edwards D."/>
            <person name="Erskine W."/>
        </authorList>
    </citation>
    <scope>NUCLEOTIDE SEQUENCE [LARGE SCALE GENOMIC DNA]</scope>
    <source>
        <strain evidence="3">cv. Daliak</strain>
    </source>
</reference>
<feature type="compositionally biased region" description="Basic and acidic residues" evidence="1">
    <location>
        <begin position="1"/>
        <end position="27"/>
    </location>
</feature>
<dbReference type="Proteomes" id="UP000242715">
    <property type="component" value="Unassembled WGS sequence"/>
</dbReference>
<name>A0A2Z6NGG9_TRISU</name>
<dbReference type="AlphaFoldDB" id="A0A2Z6NGG9"/>
<gene>
    <name evidence="2" type="ORF">TSUD_372450</name>
</gene>
<dbReference type="EMBL" id="DF973379">
    <property type="protein sequence ID" value="GAU28737.1"/>
    <property type="molecule type" value="Genomic_DNA"/>
</dbReference>
<accession>A0A2Z6NGG9</accession>
<organism evidence="2 3">
    <name type="scientific">Trifolium subterraneum</name>
    <name type="common">Subterranean clover</name>
    <dbReference type="NCBI Taxonomy" id="3900"/>
    <lineage>
        <taxon>Eukaryota</taxon>
        <taxon>Viridiplantae</taxon>
        <taxon>Streptophyta</taxon>
        <taxon>Embryophyta</taxon>
        <taxon>Tracheophyta</taxon>
        <taxon>Spermatophyta</taxon>
        <taxon>Magnoliopsida</taxon>
        <taxon>eudicotyledons</taxon>
        <taxon>Gunneridae</taxon>
        <taxon>Pentapetalae</taxon>
        <taxon>rosids</taxon>
        <taxon>fabids</taxon>
        <taxon>Fabales</taxon>
        <taxon>Fabaceae</taxon>
        <taxon>Papilionoideae</taxon>
        <taxon>50 kb inversion clade</taxon>
        <taxon>NPAAA clade</taxon>
        <taxon>Hologalegina</taxon>
        <taxon>IRL clade</taxon>
        <taxon>Trifolieae</taxon>
        <taxon>Trifolium</taxon>
    </lineage>
</organism>
<evidence type="ECO:0000313" key="2">
    <source>
        <dbReference type="EMBL" id="GAU28737.1"/>
    </source>
</evidence>
<proteinExistence type="predicted"/>
<keyword evidence="3" id="KW-1185">Reference proteome</keyword>
<evidence type="ECO:0000256" key="1">
    <source>
        <dbReference type="SAM" id="MobiDB-lite"/>
    </source>
</evidence>
<evidence type="ECO:0000313" key="3">
    <source>
        <dbReference type="Proteomes" id="UP000242715"/>
    </source>
</evidence>
<sequence length="65" mass="7291">MYTNQENEHQQRRTRKNDDKPKDERDCATVGEGGADSDLVAPPPLDVTSEDLRVLDYREGGGCKL</sequence>